<dbReference type="InterPro" id="IPR017946">
    <property type="entry name" value="PLC-like_Pdiesterase_TIM-brl"/>
</dbReference>
<evidence type="ECO:0000313" key="7">
    <source>
        <dbReference type="EMBL" id="CAD6261114.1"/>
    </source>
</evidence>
<evidence type="ECO:0000256" key="2">
    <source>
        <dbReference type="ARBA" id="ARBA00012247"/>
    </source>
</evidence>
<comment type="similarity">
    <text evidence="1">Belongs to the glycerophosphoryl diester phosphodiesterase family.</text>
</comment>
<feature type="domain" description="GP-PDE" evidence="6">
    <location>
        <begin position="60"/>
        <end position="348"/>
    </location>
</feature>
<dbReference type="Gene3D" id="3.20.20.190">
    <property type="entry name" value="Phosphatidylinositol (PI) phosphodiesterase"/>
    <property type="match status" value="1"/>
</dbReference>
<dbReference type="InterPro" id="IPR051578">
    <property type="entry name" value="GDPD"/>
</dbReference>
<organism evidence="7 8">
    <name type="scientific">Miscanthus lutarioriparius</name>
    <dbReference type="NCBI Taxonomy" id="422564"/>
    <lineage>
        <taxon>Eukaryota</taxon>
        <taxon>Viridiplantae</taxon>
        <taxon>Streptophyta</taxon>
        <taxon>Embryophyta</taxon>
        <taxon>Tracheophyta</taxon>
        <taxon>Spermatophyta</taxon>
        <taxon>Magnoliopsida</taxon>
        <taxon>Liliopsida</taxon>
        <taxon>Poales</taxon>
        <taxon>Poaceae</taxon>
        <taxon>PACMAD clade</taxon>
        <taxon>Panicoideae</taxon>
        <taxon>Andropogonodae</taxon>
        <taxon>Andropogoneae</taxon>
        <taxon>Saccharinae</taxon>
        <taxon>Miscanthus</taxon>
    </lineage>
</organism>
<protein>
    <recommendedName>
        <fullName evidence="2">glycerophosphodiester phosphodiesterase</fullName>
        <ecNumber evidence="2">3.1.4.46</ecNumber>
    </recommendedName>
</protein>
<dbReference type="GO" id="GO:0006071">
    <property type="term" value="P:glycerol metabolic process"/>
    <property type="evidence" value="ECO:0007669"/>
    <property type="project" value="UniProtKB-KW"/>
</dbReference>
<evidence type="ECO:0000259" key="6">
    <source>
        <dbReference type="PROSITE" id="PS51704"/>
    </source>
</evidence>
<keyword evidence="4" id="KW-0378">Hydrolase</keyword>
<comment type="catalytic activity">
    <reaction evidence="5">
        <text>a sn-glycero-3-phosphodiester + H2O = an alcohol + sn-glycerol 3-phosphate + H(+)</text>
        <dbReference type="Rhea" id="RHEA:12969"/>
        <dbReference type="ChEBI" id="CHEBI:15377"/>
        <dbReference type="ChEBI" id="CHEBI:15378"/>
        <dbReference type="ChEBI" id="CHEBI:30879"/>
        <dbReference type="ChEBI" id="CHEBI:57597"/>
        <dbReference type="ChEBI" id="CHEBI:83408"/>
        <dbReference type="EC" id="3.1.4.46"/>
    </reaction>
</comment>
<name>A0A811QXS6_9POAL</name>
<dbReference type="GO" id="GO:0008889">
    <property type="term" value="F:glycerophosphodiester phosphodiesterase activity"/>
    <property type="evidence" value="ECO:0007669"/>
    <property type="project" value="UniProtKB-EC"/>
</dbReference>
<dbReference type="AlphaFoldDB" id="A0A811QXS6"/>
<accession>A0A811QXS6</accession>
<evidence type="ECO:0000256" key="3">
    <source>
        <dbReference type="ARBA" id="ARBA00022798"/>
    </source>
</evidence>
<reference evidence="7" key="1">
    <citation type="submission" date="2020-10" db="EMBL/GenBank/DDBJ databases">
        <authorList>
            <person name="Han B."/>
            <person name="Lu T."/>
            <person name="Zhao Q."/>
            <person name="Huang X."/>
            <person name="Zhao Y."/>
        </authorList>
    </citation>
    <scope>NUCLEOTIDE SEQUENCE</scope>
</reference>
<evidence type="ECO:0000256" key="5">
    <source>
        <dbReference type="ARBA" id="ARBA00047512"/>
    </source>
</evidence>
<dbReference type="PROSITE" id="PS51704">
    <property type="entry name" value="GP_PDE"/>
    <property type="match status" value="1"/>
</dbReference>
<dbReference type="OrthoDB" id="1058301at2759"/>
<dbReference type="GO" id="GO:0046475">
    <property type="term" value="P:glycerophospholipid catabolic process"/>
    <property type="evidence" value="ECO:0007669"/>
    <property type="project" value="TreeGrafter"/>
</dbReference>
<keyword evidence="3" id="KW-0319">Glycerol metabolism</keyword>
<dbReference type="EC" id="3.1.4.46" evidence="2"/>
<comment type="caution">
    <text evidence="7">The sequence shown here is derived from an EMBL/GenBank/DDBJ whole genome shotgun (WGS) entry which is preliminary data.</text>
</comment>
<dbReference type="SUPFAM" id="SSF51695">
    <property type="entry name" value="PLC-like phosphodiesterases"/>
    <property type="match status" value="1"/>
</dbReference>
<dbReference type="Proteomes" id="UP000604825">
    <property type="component" value="Unassembled WGS sequence"/>
</dbReference>
<dbReference type="EMBL" id="CAJGYO010000011">
    <property type="protein sequence ID" value="CAD6261114.1"/>
    <property type="molecule type" value="Genomic_DNA"/>
</dbReference>
<dbReference type="PANTHER" id="PTHR22958:SF27">
    <property type="entry name" value="GLYCEROPHOSPHODIESTER PHOSPHODIESTERASE"/>
    <property type="match status" value="1"/>
</dbReference>
<evidence type="ECO:0000256" key="1">
    <source>
        <dbReference type="ARBA" id="ARBA00007277"/>
    </source>
</evidence>
<dbReference type="Pfam" id="PF03009">
    <property type="entry name" value="GDPD"/>
    <property type="match status" value="1"/>
</dbReference>
<proteinExistence type="inferred from homology"/>
<sequence>MDKLKAARATDVPSAMPERDIAADLDGLAASAASSRSCIRAGGAESATTTTTAAEGRPLLVVIGHRGKGMNALASPDPRLRGDVRENTLRAFNDAAASHPAVAYVEFDVQVTKDGCPVIFHDNFIYTQQRRKRVTDLDLDEFLSYGPQREQGKAGKPLFRKLKDGRILKWDVRSDDALCTLREVFQGVHRRVGFNVELKFDDDLVYTEERLTCILQAVLKVVFEHADDRLIIFSSFQPDAAQLIRKLQDKYPVFFLTNGGTQVYADPRRNSLEEAVKLFVAGGLQGIVSEVRAILKQPSAVAKIKEANKLSLMTYGQLNNVPEVVYVQHLMGVDGVIVDLVREIAEAVSAFTATAVQSSGSQDGGGIVVGERMETAAVAVAWTPSFSPREMSFLLRLIPELVQ</sequence>
<keyword evidence="8" id="KW-1185">Reference proteome</keyword>
<dbReference type="FunFam" id="3.20.20.190:FF:000034">
    <property type="entry name" value="Glycerophosphodiester phosphodiesterase GDPD2"/>
    <property type="match status" value="1"/>
</dbReference>
<evidence type="ECO:0000256" key="4">
    <source>
        <dbReference type="ARBA" id="ARBA00022801"/>
    </source>
</evidence>
<dbReference type="InterPro" id="IPR030395">
    <property type="entry name" value="GP_PDE_dom"/>
</dbReference>
<dbReference type="PANTHER" id="PTHR22958">
    <property type="entry name" value="GLYCEROPHOSPHORYL DIESTER PHOSPHODIESTERASE"/>
    <property type="match status" value="1"/>
</dbReference>
<gene>
    <name evidence="7" type="ORF">NCGR_LOCUS44535</name>
</gene>
<evidence type="ECO:0000313" key="8">
    <source>
        <dbReference type="Proteomes" id="UP000604825"/>
    </source>
</evidence>